<dbReference type="SUPFAM" id="SSF52172">
    <property type="entry name" value="CheY-like"/>
    <property type="match status" value="1"/>
</dbReference>
<name>A0ABW4QNP7_9BACT</name>
<evidence type="ECO:0000259" key="6">
    <source>
        <dbReference type="PROSITE" id="PS50043"/>
    </source>
</evidence>
<sequence>MSSCRLLLVDDHPALTRGLAALFGQEPDLEIVGLCASGHELLHLLENTRGLAPDLLLLDLHLPPPHDGLSLLPHLRRAWPALRVLVFSSAVSPALLAQVKEAGAHGFINKSAEASTLLDAIRAVHAGQLVFPARRLPGRAGSAAAPASQTADDLLRLRQLSAREREIIGLIREGLSTREIAARLSLAELTVGTHRRNIMQKLGVHGLAGLVRFAHEQGL</sequence>
<protein>
    <submittedName>
        <fullName evidence="8">Response regulator</fullName>
    </submittedName>
</protein>
<dbReference type="PROSITE" id="PS00622">
    <property type="entry name" value="HTH_LUXR_1"/>
    <property type="match status" value="1"/>
</dbReference>
<feature type="domain" description="HTH luxR-type" evidence="6">
    <location>
        <begin position="153"/>
        <end position="218"/>
    </location>
</feature>
<keyword evidence="4" id="KW-0804">Transcription</keyword>
<evidence type="ECO:0000313" key="9">
    <source>
        <dbReference type="Proteomes" id="UP001597197"/>
    </source>
</evidence>
<evidence type="ECO:0000256" key="1">
    <source>
        <dbReference type="ARBA" id="ARBA00022553"/>
    </source>
</evidence>
<dbReference type="CDD" id="cd06170">
    <property type="entry name" value="LuxR_C_like"/>
    <property type="match status" value="1"/>
</dbReference>
<dbReference type="PROSITE" id="PS50110">
    <property type="entry name" value="RESPONSE_REGULATORY"/>
    <property type="match status" value="1"/>
</dbReference>
<organism evidence="8 9">
    <name type="scientific">Hymenobacter bucti</name>
    <dbReference type="NCBI Taxonomy" id="1844114"/>
    <lineage>
        <taxon>Bacteria</taxon>
        <taxon>Pseudomonadati</taxon>
        <taxon>Bacteroidota</taxon>
        <taxon>Cytophagia</taxon>
        <taxon>Cytophagales</taxon>
        <taxon>Hymenobacteraceae</taxon>
        <taxon>Hymenobacter</taxon>
    </lineage>
</organism>
<dbReference type="CDD" id="cd17535">
    <property type="entry name" value="REC_NarL-like"/>
    <property type="match status" value="1"/>
</dbReference>
<evidence type="ECO:0000259" key="7">
    <source>
        <dbReference type="PROSITE" id="PS50110"/>
    </source>
</evidence>
<dbReference type="InterPro" id="IPR016032">
    <property type="entry name" value="Sig_transdc_resp-reg_C-effctor"/>
</dbReference>
<dbReference type="InterPro" id="IPR011006">
    <property type="entry name" value="CheY-like_superfamily"/>
</dbReference>
<evidence type="ECO:0000313" key="8">
    <source>
        <dbReference type="EMBL" id="MFD1871187.1"/>
    </source>
</evidence>
<keyword evidence="1 5" id="KW-0597">Phosphoprotein</keyword>
<dbReference type="PRINTS" id="PR00038">
    <property type="entry name" value="HTHLUXR"/>
</dbReference>
<dbReference type="PROSITE" id="PS50043">
    <property type="entry name" value="HTH_LUXR_2"/>
    <property type="match status" value="1"/>
</dbReference>
<evidence type="ECO:0000256" key="2">
    <source>
        <dbReference type="ARBA" id="ARBA00023015"/>
    </source>
</evidence>
<keyword evidence="2" id="KW-0805">Transcription regulation</keyword>
<evidence type="ECO:0000256" key="3">
    <source>
        <dbReference type="ARBA" id="ARBA00023125"/>
    </source>
</evidence>
<accession>A0ABW4QNP7</accession>
<keyword evidence="9" id="KW-1185">Reference proteome</keyword>
<keyword evidence="3" id="KW-0238">DNA-binding</keyword>
<dbReference type="SMART" id="SM00448">
    <property type="entry name" value="REC"/>
    <property type="match status" value="1"/>
</dbReference>
<dbReference type="Pfam" id="PF00072">
    <property type="entry name" value="Response_reg"/>
    <property type="match status" value="1"/>
</dbReference>
<dbReference type="InterPro" id="IPR000792">
    <property type="entry name" value="Tscrpt_reg_LuxR_C"/>
</dbReference>
<dbReference type="RefSeq" id="WP_382311529.1">
    <property type="nucleotide sequence ID" value="NZ_JBHUFD010000001.1"/>
</dbReference>
<feature type="domain" description="Response regulatory" evidence="7">
    <location>
        <begin position="5"/>
        <end position="125"/>
    </location>
</feature>
<gene>
    <name evidence="8" type="ORF">ACFSDX_02025</name>
</gene>
<dbReference type="PANTHER" id="PTHR43214">
    <property type="entry name" value="TWO-COMPONENT RESPONSE REGULATOR"/>
    <property type="match status" value="1"/>
</dbReference>
<dbReference type="InterPro" id="IPR058245">
    <property type="entry name" value="NreC/VraR/RcsB-like_REC"/>
</dbReference>
<evidence type="ECO:0000256" key="5">
    <source>
        <dbReference type="PROSITE-ProRule" id="PRU00169"/>
    </source>
</evidence>
<dbReference type="SMART" id="SM00421">
    <property type="entry name" value="HTH_LUXR"/>
    <property type="match status" value="1"/>
</dbReference>
<dbReference type="Gene3D" id="3.40.50.2300">
    <property type="match status" value="1"/>
</dbReference>
<reference evidence="9" key="1">
    <citation type="journal article" date="2019" name="Int. J. Syst. Evol. Microbiol.">
        <title>The Global Catalogue of Microorganisms (GCM) 10K type strain sequencing project: providing services to taxonomists for standard genome sequencing and annotation.</title>
        <authorList>
            <consortium name="The Broad Institute Genomics Platform"/>
            <consortium name="The Broad Institute Genome Sequencing Center for Infectious Disease"/>
            <person name="Wu L."/>
            <person name="Ma J."/>
        </authorList>
    </citation>
    <scope>NUCLEOTIDE SEQUENCE [LARGE SCALE GENOMIC DNA]</scope>
    <source>
        <strain evidence="9">CGMCC 1.15795</strain>
    </source>
</reference>
<comment type="caution">
    <text evidence="8">The sequence shown here is derived from an EMBL/GenBank/DDBJ whole genome shotgun (WGS) entry which is preliminary data.</text>
</comment>
<dbReference type="EMBL" id="JBHUFD010000001">
    <property type="protein sequence ID" value="MFD1871187.1"/>
    <property type="molecule type" value="Genomic_DNA"/>
</dbReference>
<dbReference type="InterPro" id="IPR039420">
    <property type="entry name" value="WalR-like"/>
</dbReference>
<dbReference type="Proteomes" id="UP001597197">
    <property type="component" value="Unassembled WGS sequence"/>
</dbReference>
<feature type="modified residue" description="4-aspartylphosphate" evidence="5">
    <location>
        <position position="59"/>
    </location>
</feature>
<dbReference type="SUPFAM" id="SSF46894">
    <property type="entry name" value="C-terminal effector domain of the bipartite response regulators"/>
    <property type="match status" value="1"/>
</dbReference>
<evidence type="ECO:0000256" key="4">
    <source>
        <dbReference type="ARBA" id="ARBA00023163"/>
    </source>
</evidence>
<proteinExistence type="predicted"/>
<dbReference type="InterPro" id="IPR001789">
    <property type="entry name" value="Sig_transdc_resp-reg_receiver"/>
</dbReference>
<dbReference type="Pfam" id="PF00196">
    <property type="entry name" value="GerE"/>
    <property type="match status" value="1"/>
</dbReference>
<dbReference type="PANTHER" id="PTHR43214:SF41">
    <property type="entry name" value="NITRATE_NITRITE RESPONSE REGULATOR PROTEIN NARP"/>
    <property type="match status" value="1"/>
</dbReference>